<keyword evidence="2" id="KW-1185">Reference proteome</keyword>
<accession>A0A4Q0Y5C1</accession>
<dbReference type="Proteomes" id="UP000290191">
    <property type="component" value="Unassembled WGS sequence"/>
</dbReference>
<protein>
    <submittedName>
        <fullName evidence="1">Uncharacterized protein</fullName>
    </submittedName>
</protein>
<name>A0A4Q0Y5C1_9BACT</name>
<sequence>MSKETYLNIFKKYELFRSDIYMLTQEKPAEIFFLFEEVCEELVKEKAINRQLPPEFIKNAKLFIGQNTFVNVYFSFIDNRAFFLSDLIDFLALIKAAKKS</sequence>
<evidence type="ECO:0000313" key="1">
    <source>
        <dbReference type="EMBL" id="RXJ63959.1"/>
    </source>
</evidence>
<dbReference type="RefSeq" id="WP_129081319.1">
    <property type="nucleotide sequence ID" value="NZ_CP041070.1"/>
</dbReference>
<reference evidence="1 2" key="1">
    <citation type="submission" date="2017-10" db="EMBL/GenBank/DDBJ databases">
        <title>Genomics of the genus Arcobacter.</title>
        <authorList>
            <person name="Perez-Cataluna A."/>
            <person name="Figueras M.J."/>
        </authorList>
    </citation>
    <scope>NUCLEOTIDE SEQUENCE [LARGE SCALE GENOMIC DNA]</scope>
    <source>
        <strain evidence="1 2">DSM 24636</strain>
    </source>
</reference>
<dbReference type="OrthoDB" id="5345981at2"/>
<gene>
    <name evidence="1" type="ORF">CRV06_03175</name>
</gene>
<organism evidence="1 2">
    <name type="scientific">Halarcobacter anaerophilus</name>
    <dbReference type="NCBI Taxonomy" id="877500"/>
    <lineage>
        <taxon>Bacteria</taxon>
        <taxon>Pseudomonadati</taxon>
        <taxon>Campylobacterota</taxon>
        <taxon>Epsilonproteobacteria</taxon>
        <taxon>Campylobacterales</taxon>
        <taxon>Arcobacteraceae</taxon>
        <taxon>Halarcobacter</taxon>
    </lineage>
</organism>
<dbReference type="EMBL" id="PDKO01000002">
    <property type="protein sequence ID" value="RXJ63959.1"/>
    <property type="molecule type" value="Genomic_DNA"/>
</dbReference>
<evidence type="ECO:0000313" key="2">
    <source>
        <dbReference type="Proteomes" id="UP000290191"/>
    </source>
</evidence>
<proteinExistence type="predicted"/>
<dbReference type="AlphaFoldDB" id="A0A4Q0Y5C1"/>
<comment type="caution">
    <text evidence="1">The sequence shown here is derived from an EMBL/GenBank/DDBJ whole genome shotgun (WGS) entry which is preliminary data.</text>
</comment>